<evidence type="ECO:0000256" key="2">
    <source>
        <dbReference type="ARBA" id="ARBA00012171"/>
    </source>
</evidence>
<evidence type="ECO:0000256" key="1">
    <source>
        <dbReference type="ARBA" id="ARBA00005213"/>
    </source>
</evidence>
<comment type="caution">
    <text evidence="4">The sequence shown here is derived from an EMBL/GenBank/DDBJ whole genome shotgun (WGS) entry which is preliminary data.</text>
</comment>
<dbReference type="PANTHER" id="PTHR47271:SF2">
    <property type="entry name" value="ARGININE DEIMINASE"/>
    <property type="match status" value="1"/>
</dbReference>
<keyword evidence="5" id="KW-1185">Reference proteome</keyword>
<dbReference type="PANTHER" id="PTHR47271">
    <property type="entry name" value="ARGININE DEIMINASE"/>
    <property type="match status" value="1"/>
</dbReference>
<dbReference type="EC" id="3.5.3.6" evidence="2"/>
<proteinExistence type="predicted"/>
<comment type="catalytic activity">
    <reaction evidence="3">
        <text>L-arginine + H2O = L-citrulline + NH4(+)</text>
        <dbReference type="Rhea" id="RHEA:19597"/>
        <dbReference type="ChEBI" id="CHEBI:15377"/>
        <dbReference type="ChEBI" id="CHEBI:28938"/>
        <dbReference type="ChEBI" id="CHEBI:32682"/>
        <dbReference type="ChEBI" id="CHEBI:57743"/>
        <dbReference type="EC" id="3.5.3.6"/>
    </reaction>
</comment>
<name>A0ABV7DGD4_9HYPH</name>
<dbReference type="EMBL" id="JBHRSP010000017">
    <property type="protein sequence ID" value="MFC3073641.1"/>
    <property type="molecule type" value="Genomic_DNA"/>
</dbReference>
<gene>
    <name evidence="4" type="ORF">ACFOHH_11030</name>
</gene>
<comment type="pathway">
    <text evidence="1">Amino-acid degradation; L-arginine degradation via ADI pathway; carbamoyl phosphate from L-arginine: step 1/2.</text>
</comment>
<accession>A0ABV7DGD4</accession>
<dbReference type="RefSeq" id="WP_257313496.1">
    <property type="nucleotide sequence ID" value="NZ_JANFDG010000004.1"/>
</dbReference>
<protein>
    <recommendedName>
        <fullName evidence="2">arginine deiminase</fullName>
        <ecNumber evidence="2">3.5.3.6</ecNumber>
    </recommendedName>
</protein>
<evidence type="ECO:0000313" key="4">
    <source>
        <dbReference type="EMBL" id="MFC3073641.1"/>
    </source>
</evidence>
<evidence type="ECO:0000256" key="3">
    <source>
        <dbReference type="ARBA" id="ARBA00049429"/>
    </source>
</evidence>
<reference evidence="5" key="1">
    <citation type="journal article" date="2019" name="Int. J. Syst. Evol. Microbiol.">
        <title>The Global Catalogue of Microorganisms (GCM) 10K type strain sequencing project: providing services to taxonomists for standard genome sequencing and annotation.</title>
        <authorList>
            <consortium name="The Broad Institute Genomics Platform"/>
            <consortium name="The Broad Institute Genome Sequencing Center for Infectious Disease"/>
            <person name="Wu L."/>
            <person name="Ma J."/>
        </authorList>
    </citation>
    <scope>NUCLEOTIDE SEQUENCE [LARGE SCALE GENOMIC DNA]</scope>
    <source>
        <strain evidence="5">KCTC 52677</strain>
    </source>
</reference>
<organism evidence="4 5">
    <name type="scientific">Shinella pollutisoli</name>
    <dbReference type="NCBI Taxonomy" id="2250594"/>
    <lineage>
        <taxon>Bacteria</taxon>
        <taxon>Pseudomonadati</taxon>
        <taxon>Pseudomonadota</taxon>
        <taxon>Alphaproteobacteria</taxon>
        <taxon>Hyphomicrobiales</taxon>
        <taxon>Rhizobiaceae</taxon>
        <taxon>Shinella</taxon>
    </lineage>
</organism>
<dbReference type="Pfam" id="PF19420">
    <property type="entry name" value="DDAH_eukar"/>
    <property type="match status" value="1"/>
</dbReference>
<evidence type="ECO:0000313" key="5">
    <source>
        <dbReference type="Proteomes" id="UP001595377"/>
    </source>
</evidence>
<sequence length="322" mass="35439">MTTEAHTKSSFGTAAYGGAGWVPRQMSHAQELGKLWASYRIDSEWRTLRAVIVHSPGPELDDDLDLEKSLMLEPLDGGKAREEHAAMCEAYRSAGIDVHHVRPEGRATPNQMFCADLFVMTPQGAIIARPAGQVRAGEERMMARRLADLGVPILKTLTGTATFEGADLMWLDEHTAMIGRGHRTNQEAIDQITTVLAEIGCETIPVDMPFGTMHFMGMLRTLDRNLAVCWPRRTPLATVRALQDRGYNVIFPPYEDDSASYRAMNFVTLGPRKILMVAGLAKYQDFLEEHQIECVPVVTDELSKAAGSVGCLTGVLARDVAP</sequence>
<dbReference type="Proteomes" id="UP001595377">
    <property type="component" value="Unassembled WGS sequence"/>
</dbReference>
<dbReference type="SUPFAM" id="SSF55909">
    <property type="entry name" value="Pentein"/>
    <property type="match status" value="1"/>
</dbReference>
<dbReference type="Gene3D" id="3.75.10.10">
    <property type="entry name" value="L-arginine/glycine Amidinotransferase, Chain A"/>
    <property type="match status" value="1"/>
</dbReference>